<accession>A0ABQ5BVS1</accession>
<feature type="region of interest" description="Disordered" evidence="1">
    <location>
        <begin position="1"/>
        <end position="47"/>
    </location>
</feature>
<feature type="compositionally biased region" description="Polar residues" evidence="1">
    <location>
        <begin position="31"/>
        <end position="40"/>
    </location>
</feature>
<sequence length="167" mass="18641">KNESSPKDDAGKKNEVKDSAKEGDMNDPGEATNTDSTNRLNNVSSPVNIVSSSFTTVDPRKAKEQRNVYESLFDPFMPDLEDTADLQDTGIFGSAYDDEYVGAKADLSNMEINISVSPIPKTRIHKDHPKAQIIREMEPKKVTQALDDEIWVEAMQEELLQIKLLNV</sequence>
<gene>
    <name evidence="2" type="ORF">Tco_0877557</name>
</gene>
<dbReference type="EMBL" id="BQNB010013671">
    <property type="protein sequence ID" value="GJT18851.1"/>
    <property type="molecule type" value="Genomic_DNA"/>
</dbReference>
<evidence type="ECO:0000313" key="2">
    <source>
        <dbReference type="EMBL" id="GJT18851.1"/>
    </source>
</evidence>
<proteinExistence type="predicted"/>
<comment type="caution">
    <text evidence="2">The sequence shown here is derived from an EMBL/GenBank/DDBJ whole genome shotgun (WGS) entry which is preliminary data.</text>
</comment>
<protein>
    <submittedName>
        <fullName evidence="2">Uncharacterized protein</fullName>
    </submittedName>
</protein>
<evidence type="ECO:0000256" key="1">
    <source>
        <dbReference type="SAM" id="MobiDB-lite"/>
    </source>
</evidence>
<organism evidence="2 3">
    <name type="scientific">Tanacetum coccineum</name>
    <dbReference type="NCBI Taxonomy" id="301880"/>
    <lineage>
        <taxon>Eukaryota</taxon>
        <taxon>Viridiplantae</taxon>
        <taxon>Streptophyta</taxon>
        <taxon>Embryophyta</taxon>
        <taxon>Tracheophyta</taxon>
        <taxon>Spermatophyta</taxon>
        <taxon>Magnoliopsida</taxon>
        <taxon>eudicotyledons</taxon>
        <taxon>Gunneridae</taxon>
        <taxon>Pentapetalae</taxon>
        <taxon>asterids</taxon>
        <taxon>campanulids</taxon>
        <taxon>Asterales</taxon>
        <taxon>Asteraceae</taxon>
        <taxon>Asteroideae</taxon>
        <taxon>Anthemideae</taxon>
        <taxon>Anthemidinae</taxon>
        <taxon>Tanacetum</taxon>
    </lineage>
</organism>
<reference evidence="2" key="2">
    <citation type="submission" date="2022-01" db="EMBL/GenBank/DDBJ databases">
        <authorList>
            <person name="Yamashiro T."/>
            <person name="Shiraishi A."/>
            <person name="Satake H."/>
            <person name="Nakayama K."/>
        </authorList>
    </citation>
    <scope>NUCLEOTIDE SEQUENCE</scope>
</reference>
<dbReference type="Proteomes" id="UP001151760">
    <property type="component" value="Unassembled WGS sequence"/>
</dbReference>
<evidence type="ECO:0000313" key="3">
    <source>
        <dbReference type="Proteomes" id="UP001151760"/>
    </source>
</evidence>
<reference evidence="2" key="1">
    <citation type="journal article" date="2022" name="Int. J. Mol. Sci.">
        <title>Draft Genome of Tanacetum Coccineum: Genomic Comparison of Closely Related Tanacetum-Family Plants.</title>
        <authorList>
            <person name="Yamashiro T."/>
            <person name="Shiraishi A."/>
            <person name="Nakayama K."/>
            <person name="Satake H."/>
        </authorList>
    </citation>
    <scope>NUCLEOTIDE SEQUENCE</scope>
</reference>
<feature type="non-terminal residue" evidence="2">
    <location>
        <position position="1"/>
    </location>
</feature>
<name>A0ABQ5BVS1_9ASTR</name>
<keyword evidence="3" id="KW-1185">Reference proteome</keyword>
<feature type="compositionally biased region" description="Basic and acidic residues" evidence="1">
    <location>
        <begin position="1"/>
        <end position="24"/>
    </location>
</feature>